<dbReference type="InterPro" id="IPR018511">
    <property type="entry name" value="Hemolysin-typ_Ca-bd_CS"/>
</dbReference>
<dbReference type="EMBL" id="JAEKJZ010000001">
    <property type="protein sequence ID" value="MBN9668809.1"/>
    <property type="molecule type" value="Genomic_DNA"/>
</dbReference>
<dbReference type="SUPFAM" id="SSF51120">
    <property type="entry name" value="beta-Roll"/>
    <property type="match status" value="2"/>
</dbReference>
<dbReference type="PRINTS" id="PR00313">
    <property type="entry name" value="CABNDNGRPT"/>
</dbReference>
<protein>
    <recommendedName>
        <fullName evidence="5">Hemolysin type calcium-binding protein</fullName>
    </recommendedName>
</protein>
<evidence type="ECO:0000256" key="2">
    <source>
        <dbReference type="ARBA" id="ARBA00022525"/>
    </source>
</evidence>
<sequence length="303" mass="32225">MFTFHRSVKLKVQEQYDPYIQYAKAGEITEDKGWAAVFIGSEGNDLIYGDVFSDTMYGNGGRDGLVGGGGNDKLYGGDDNDTFIGGEGADEMFGEDGDDFFWGELDGNIIDGGAGIDTICYSGFEVGVTVVLSFGFAQRNDSSYPSENLTNVENVIGTNHDDIIGGDSLAAGNRLSGGGGNDYISGEGGTDVIIGGYGADVLLGGSESDTFLFNLGDSNGEQYTFDTIKDFDRDDDVMRFQVYDPATADWSVREGVVDGAAGTWVQITQLLTSGAQAETKTLYEVFLEGTVLSTVDAGDIELF</sequence>
<reference evidence="3" key="1">
    <citation type="submission" date="2020-12" db="EMBL/GenBank/DDBJ databases">
        <title>Oil enriched cultivation method for isolating marine PHA-producing bacteria.</title>
        <authorList>
            <person name="Zheng W."/>
            <person name="Yu S."/>
            <person name="Huang Y."/>
        </authorList>
    </citation>
    <scope>NUCLEOTIDE SEQUENCE</scope>
    <source>
        <strain evidence="3">SY-2-12</strain>
    </source>
</reference>
<keyword evidence="2" id="KW-0964">Secreted</keyword>
<organism evidence="3 4">
    <name type="scientific">Roseibium aggregatum</name>
    <dbReference type="NCBI Taxonomy" id="187304"/>
    <lineage>
        <taxon>Bacteria</taxon>
        <taxon>Pseudomonadati</taxon>
        <taxon>Pseudomonadota</taxon>
        <taxon>Alphaproteobacteria</taxon>
        <taxon>Hyphomicrobiales</taxon>
        <taxon>Stappiaceae</taxon>
        <taxon>Roseibium</taxon>
    </lineage>
</organism>
<dbReference type="InterPro" id="IPR050557">
    <property type="entry name" value="RTX_toxin/Mannuronan_C5-epim"/>
</dbReference>
<evidence type="ECO:0000313" key="3">
    <source>
        <dbReference type="EMBL" id="MBN9668809.1"/>
    </source>
</evidence>
<dbReference type="Pfam" id="PF00353">
    <property type="entry name" value="HemolysinCabind"/>
    <property type="match status" value="2"/>
</dbReference>
<dbReference type="InterPro" id="IPR001343">
    <property type="entry name" value="Hemolysn_Ca-bd"/>
</dbReference>
<evidence type="ECO:0000313" key="4">
    <source>
        <dbReference type="Proteomes" id="UP000664096"/>
    </source>
</evidence>
<comment type="subcellular location">
    <subcellularLocation>
        <location evidence="1">Secreted</location>
    </subcellularLocation>
</comment>
<name>A0A939EAF0_9HYPH</name>
<dbReference type="PANTHER" id="PTHR38340">
    <property type="entry name" value="S-LAYER PROTEIN"/>
    <property type="match status" value="1"/>
</dbReference>
<dbReference type="PANTHER" id="PTHR38340:SF1">
    <property type="entry name" value="S-LAYER PROTEIN"/>
    <property type="match status" value="1"/>
</dbReference>
<proteinExistence type="predicted"/>
<gene>
    <name evidence="3" type="ORF">JF539_00580</name>
</gene>
<dbReference type="GO" id="GO:0005509">
    <property type="term" value="F:calcium ion binding"/>
    <property type="evidence" value="ECO:0007669"/>
    <property type="project" value="InterPro"/>
</dbReference>
<accession>A0A939EAF0</accession>
<dbReference type="RefSeq" id="WP_207138069.1">
    <property type="nucleotide sequence ID" value="NZ_JAEKJZ010000001.1"/>
</dbReference>
<dbReference type="Proteomes" id="UP000664096">
    <property type="component" value="Unassembled WGS sequence"/>
</dbReference>
<dbReference type="GO" id="GO:0005576">
    <property type="term" value="C:extracellular region"/>
    <property type="evidence" value="ECO:0007669"/>
    <property type="project" value="UniProtKB-SubCell"/>
</dbReference>
<dbReference type="AlphaFoldDB" id="A0A939EAF0"/>
<dbReference type="Gene3D" id="2.150.10.10">
    <property type="entry name" value="Serralysin-like metalloprotease, C-terminal"/>
    <property type="match status" value="2"/>
</dbReference>
<comment type="caution">
    <text evidence="3">The sequence shown here is derived from an EMBL/GenBank/DDBJ whole genome shotgun (WGS) entry which is preliminary data.</text>
</comment>
<dbReference type="InterPro" id="IPR011049">
    <property type="entry name" value="Serralysin-like_metalloprot_C"/>
</dbReference>
<dbReference type="PROSITE" id="PS00330">
    <property type="entry name" value="HEMOLYSIN_CALCIUM"/>
    <property type="match status" value="3"/>
</dbReference>
<evidence type="ECO:0000256" key="1">
    <source>
        <dbReference type="ARBA" id="ARBA00004613"/>
    </source>
</evidence>
<evidence type="ECO:0008006" key="5">
    <source>
        <dbReference type="Google" id="ProtNLM"/>
    </source>
</evidence>